<accession>A0ABT8MZF6</accession>
<dbReference type="GO" id="GO:0004519">
    <property type="term" value="F:endonuclease activity"/>
    <property type="evidence" value="ECO:0007669"/>
    <property type="project" value="UniProtKB-KW"/>
</dbReference>
<name>A0ABT8MZF6_9BACL</name>
<feature type="domain" description="HNH nuclease" evidence="1">
    <location>
        <begin position="205"/>
        <end position="257"/>
    </location>
</feature>
<dbReference type="RefSeq" id="WP_301722771.1">
    <property type="nucleotide sequence ID" value="NZ_JAUJWV010000001.1"/>
</dbReference>
<organism evidence="2 3">
    <name type="scientific">Planococcus shixiaomingii</name>
    <dbReference type="NCBI Taxonomy" id="3058393"/>
    <lineage>
        <taxon>Bacteria</taxon>
        <taxon>Bacillati</taxon>
        <taxon>Bacillota</taxon>
        <taxon>Bacilli</taxon>
        <taxon>Bacillales</taxon>
        <taxon>Caryophanaceae</taxon>
        <taxon>Planococcus</taxon>
    </lineage>
</organism>
<evidence type="ECO:0000313" key="2">
    <source>
        <dbReference type="EMBL" id="MDN7240863.1"/>
    </source>
</evidence>
<keyword evidence="2" id="KW-0378">Hydrolase</keyword>
<comment type="caution">
    <text evidence="2">The sequence shown here is derived from an EMBL/GenBank/DDBJ whole genome shotgun (WGS) entry which is preliminary data.</text>
</comment>
<evidence type="ECO:0000313" key="3">
    <source>
        <dbReference type="Proteomes" id="UP001172055"/>
    </source>
</evidence>
<dbReference type="Pfam" id="PF13391">
    <property type="entry name" value="HNH_2"/>
    <property type="match status" value="1"/>
</dbReference>
<gene>
    <name evidence="2" type="ORF">QWY14_03635</name>
</gene>
<proteinExistence type="predicted"/>
<dbReference type="EMBL" id="JAUJWV010000001">
    <property type="protein sequence ID" value="MDN7240863.1"/>
    <property type="molecule type" value="Genomic_DNA"/>
</dbReference>
<keyword evidence="3" id="KW-1185">Reference proteome</keyword>
<keyword evidence="2" id="KW-0255">Endonuclease</keyword>
<sequence>MNSFIVMQGETYQQEKKLGIIWSPQQDKSGMVPHSYKRMMEVKKGDRILHYVKGAIVAISSVTKDCREASRPESLEGGSQTAGYLVATEYRELERPLVIHEYMAELEPLFPRKYSAFQEDGSGNPGYLYACNEELLLKLLEIISVLNVYVPEDEQLELAIEVVRKTEHHPLVLLIAETVLEAKRKIERGEQQFRKRIMPMWNSHCPICGIQNEALLKASYSKPWKDSIDPERVNPYNGIVLCSNHDALYQNGYIAVNPSGTVQISKKITEEEYLLYGLAKRLKITAYPENKPFFRWHKNNVFLDKRKRVLNRPEAED</sequence>
<reference evidence="2 3" key="1">
    <citation type="submission" date="2023-06" db="EMBL/GenBank/DDBJ databases">
        <title>Novel species in genus Planococcus.</title>
        <authorList>
            <person name="Ning S."/>
        </authorList>
    </citation>
    <scope>NUCLEOTIDE SEQUENCE [LARGE SCALE GENOMIC DNA]</scope>
    <source>
        <strain evidence="2 3">N028</strain>
    </source>
</reference>
<evidence type="ECO:0000259" key="1">
    <source>
        <dbReference type="Pfam" id="PF13391"/>
    </source>
</evidence>
<dbReference type="InterPro" id="IPR003615">
    <property type="entry name" value="HNH_nuc"/>
</dbReference>
<protein>
    <submittedName>
        <fullName evidence="2">HNH endonuclease</fullName>
    </submittedName>
</protein>
<keyword evidence="2" id="KW-0540">Nuclease</keyword>
<dbReference type="Proteomes" id="UP001172055">
    <property type="component" value="Unassembled WGS sequence"/>
</dbReference>